<evidence type="ECO:0000313" key="3">
    <source>
        <dbReference type="Proteomes" id="UP000612746"/>
    </source>
</evidence>
<name>A0A8H7Q2P1_9FUNG</name>
<dbReference type="Proteomes" id="UP000612746">
    <property type="component" value="Unassembled WGS sequence"/>
</dbReference>
<evidence type="ECO:0000313" key="2">
    <source>
        <dbReference type="EMBL" id="KAG2185339.1"/>
    </source>
</evidence>
<gene>
    <name evidence="2" type="ORF">INT44_002129</name>
</gene>
<organism evidence="2 3">
    <name type="scientific">Umbelopsis vinacea</name>
    <dbReference type="NCBI Taxonomy" id="44442"/>
    <lineage>
        <taxon>Eukaryota</taxon>
        <taxon>Fungi</taxon>
        <taxon>Fungi incertae sedis</taxon>
        <taxon>Mucoromycota</taxon>
        <taxon>Mucoromycotina</taxon>
        <taxon>Umbelopsidomycetes</taxon>
        <taxon>Umbelopsidales</taxon>
        <taxon>Umbelopsidaceae</taxon>
        <taxon>Umbelopsis</taxon>
    </lineage>
</organism>
<proteinExistence type="predicted"/>
<dbReference type="AlphaFoldDB" id="A0A8H7Q2P1"/>
<feature type="region of interest" description="Disordered" evidence="1">
    <location>
        <begin position="1"/>
        <end position="82"/>
    </location>
</feature>
<feature type="compositionally biased region" description="Basic and acidic residues" evidence="1">
    <location>
        <begin position="58"/>
        <end position="72"/>
    </location>
</feature>
<reference evidence="2" key="1">
    <citation type="submission" date="2020-12" db="EMBL/GenBank/DDBJ databases">
        <title>Metabolic potential, ecology and presence of endohyphal bacteria is reflected in genomic diversity of Mucoromycotina.</title>
        <authorList>
            <person name="Muszewska A."/>
            <person name="Okrasinska A."/>
            <person name="Steczkiewicz K."/>
            <person name="Drgas O."/>
            <person name="Orlowska M."/>
            <person name="Perlinska-Lenart U."/>
            <person name="Aleksandrzak-Piekarczyk T."/>
            <person name="Szatraj K."/>
            <person name="Zielenkiewicz U."/>
            <person name="Pilsyk S."/>
            <person name="Malc E."/>
            <person name="Mieczkowski P."/>
            <person name="Kruszewska J.S."/>
            <person name="Biernat P."/>
            <person name="Pawlowska J."/>
        </authorList>
    </citation>
    <scope>NUCLEOTIDE SEQUENCE</scope>
    <source>
        <strain evidence="2">WA0000051536</strain>
    </source>
</reference>
<dbReference type="OrthoDB" id="2355551at2759"/>
<evidence type="ECO:0000256" key="1">
    <source>
        <dbReference type="SAM" id="MobiDB-lite"/>
    </source>
</evidence>
<sequence>MSSTLREVGDNILQTFTPDDHNEVKADESATTNNQATTAAEAKTSEIKGQGNISADSAMKDKAQSDSADRSARNGGSSQPTQ</sequence>
<accession>A0A8H7Q2P1</accession>
<keyword evidence="3" id="KW-1185">Reference proteome</keyword>
<feature type="compositionally biased region" description="Low complexity" evidence="1">
    <location>
        <begin position="30"/>
        <end position="42"/>
    </location>
</feature>
<dbReference type="EMBL" id="JAEPRA010000005">
    <property type="protein sequence ID" value="KAG2185339.1"/>
    <property type="molecule type" value="Genomic_DNA"/>
</dbReference>
<protein>
    <submittedName>
        <fullName evidence="2">Uncharacterized protein</fullName>
    </submittedName>
</protein>
<comment type="caution">
    <text evidence="2">The sequence shown here is derived from an EMBL/GenBank/DDBJ whole genome shotgun (WGS) entry which is preliminary data.</text>
</comment>
<feature type="compositionally biased region" description="Basic and acidic residues" evidence="1">
    <location>
        <begin position="18"/>
        <end position="28"/>
    </location>
</feature>